<protein>
    <submittedName>
        <fullName evidence="1">Uncharacterized protein</fullName>
    </submittedName>
</protein>
<proteinExistence type="predicted"/>
<dbReference type="AlphaFoldDB" id="A8SGS8"/>
<gene>
    <name evidence="1" type="ORF">FAEPRAM212_03151</name>
</gene>
<evidence type="ECO:0000313" key="2">
    <source>
        <dbReference type="Proteomes" id="UP000005945"/>
    </source>
</evidence>
<organism evidence="1 2">
    <name type="scientific">Faecalibacterium prausnitzii M21/2</name>
    <dbReference type="NCBI Taxonomy" id="411485"/>
    <lineage>
        <taxon>Bacteria</taxon>
        <taxon>Bacillati</taxon>
        <taxon>Bacillota</taxon>
        <taxon>Clostridia</taxon>
        <taxon>Eubacteriales</taxon>
        <taxon>Oscillospiraceae</taxon>
        <taxon>Faecalibacterium</taxon>
    </lineage>
</organism>
<evidence type="ECO:0000313" key="1">
    <source>
        <dbReference type="EMBL" id="EDP20358.1"/>
    </source>
</evidence>
<comment type="caution">
    <text evidence="1">The sequence shown here is derived from an EMBL/GenBank/DDBJ whole genome shotgun (WGS) entry which is preliminary data.</text>
</comment>
<dbReference type="Proteomes" id="UP000005945">
    <property type="component" value="Unassembled WGS sequence"/>
</dbReference>
<accession>A8SGS8</accession>
<reference evidence="1 2" key="2">
    <citation type="submission" date="2007-09" db="EMBL/GenBank/DDBJ databases">
        <authorList>
            <person name="Fulton L."/>
            <person name="Clifton S."/>
            <person name="Fulton B."/>
            <person name="Xu J."/>
            <person name="Minx P."/>
            <person name="Pepin K.H."/>
            <person name="Johnson M."/>
            <person name="Thiruvilangam P."/>
            <person name="Bhonagiri V."/>
            <person name="Nash W.E."/>
            <person name="Mardis E.R."/>
            <person name="Wilson R.K."/>
        </authorList>
    </citation>
    <scope>NUCLEOTIDE SEQUENCE [LARGE SCALE GENOMIC DNA]</scope>
    <source>
        <strain evidence="1 2">M21/2</strain>
    </source>
</reference>
<name>A8SGS8_9FIRM</name>
<sequence length="65" mass="7261">MPHKANSPYFIQYLSVGIHPAAPCLQGLGAKKTAAQQFVQQPLRDHPLQFSQAQSFAEIHFLQKT</sequence>
<dbReference type="HOGENOM" id="CLU_2843380_0_0_9"/>
<dbReference type="EMBL" id="ABED02000029">
    <property type="protein sequence ID" value="EDP20358.1"/>
    <property type="molecule type" value="Genomic_DNA"/>
</dbReference>
<reference evidence="1 2" key="1">
    <citation type="submission" date="2007-09" db="EMBL/GenBank/DDBJ databases">
        <title>Draft genome sequence of Faecalibacterium prausnitzii M21/2.</title>
        <authorList>
            <person name="Sudarsanam P."/>
            <person name="Ley R."/>
            <person name="Guruge J."/>
            <person name="Turnbaugh P.J."/>
            <person name="Mahowald M."/>
            <person name="Liep D."/>
            <person name="Gordon J."/>
        </authorList>
    </citation>
    <scope>NUCLEOTIDE SEQUENCE [LARGE SCALE GENOMIC DNA]</scope>
    <source>
        <strain evidence="1 2">M21/2</strain>
    </source>
</reference>